<evidence type="ECO:0000313" key="1">
    <source>
        <dbReference type="EMBL" id="KAK8942462.1"/>
    </source>
</evidence>
<name>A0AAP0BJT9_9ASPA</name>
<dbReference type="InterPro" id="IPR027417">
    <property type="entry name" value="P-loop_NTPase"/>
</dbReference>
<proteinExistence type="predicted"/>
<organism evidence="1 2">
    <name type="scientific">Platanthera zijinensis</name>
    <dbReference type="NCBI Taxonomy" id="2320716"/>
    <lineage>
        <taxon>Eukaryota</taxon>
        <taxon>Viridiplantae</taxon>
        <taxon>Streptophyta</taxon>
        <taxon>Embryophyta</taxon>
        <taxon>Tracheophyta</taxon>
        <taxon>Spermatophyta</taxon>
        <taxon>Magnoliopsida</taxon>
        <taxon>Liliopsida</taxon>
        <taxon>Asparagales</taxon>
        <taxon>Orchidaceae</taxon>
        <taxon>Orchidoideae</taxon>
        <taxon>Orchideae</taxon>
        <taxon>Orchidinae</taxon>
        <taxon>Platanthera</taxon>
    </lineage>
</organism>
<dbReference type="Proteomes" id="UP001418222">
    <property type="component" value="Unassembled WGS sequence"/>
</dbReference>
<evidence type="ECO:0000313" key="2">
    <source>
        <dbReference type="Proteomes" id="UP001418222"/>
    </source>
</evidence>
<dbReference type="EMBL" id="JBBWWQ010000007">
    <property type="protein sequence ID" value="KAK8942462.1"/>
    <property type="molecule type" value="Genomic_DNA"/>
</dbReference>
<accession>A0AAP0BJT9</accession>
<dbReference type="SUPFAM" id="SSF52540">
    <property type="entry name" value="P-loop containing nucleoside triphosphate hydrolases"/>
    <property type="match status" value="1"/>
</dbReference>
<dbReference type="AlphaFoldDB" id="A0AAP0BJT9"/>
<protein>
    <recommendedName>
        <fullName evidence="3">DEAD/DEAH box helicase domain-containing protein</fullName>
    </recommendedName>
</protein>
<evidence type="ECO:0008006" key="3">
    <source>
        <dbReference type="Google" id="ProtNLM"/>
    </source>
</evidence>
<sequence>MESILKVRFTEKIEIHVYDCGFLLYLVVLESFFAEINENQNHFHFLVLWQQTFGYSQFRPAQKEVVLKVLEGVDCLVVMATGSGKSLWICLDGWREAVREQSPRGLRSEVGRRGWRQSLTVAFSEEMQGANAFACARPFVFLPCGGVCSRIGALMRK</sequence>
<comment type="caution">
    <text evidence="1">The sequence shown here is derived from an EMBL/GenBank/DDBJ whole genome shotgun (WGS) entry which is preliminary data.</text>
</comment>
<reference evidence="1 2" key="1">
    <citation type="journal article" date="2022" name="Nat. Plants">
        <title>Genomes of leafy and leafless Platanthera orchids illuminate the evolution of mycoheterotrophy.</title>
        <authorList>
            <person name="Li M.H."/>
            <person name="Liu K.W."/>
            <person name="Li Z."/>
            <person name="Lu H.C."/>
            <person name="Ye Q.L."/>
            <person name="Zhang D."/>
            <person name="Wang J.Y."/>
            <person name="Li Y.F."/>
            <person name="Zhong Z.M."/>
            <person name="Liu X."/>
            <person name="Yu X."/>
            <person name="Liu D.K."/>
            <person name="Tu X.D."/>
            <person name="Liu B."/>
            <person name="Hao Y."/>
            <person name="Liao X.Y."/>
            <person name="Jiang Y.T."/>
            <person name="Sun W.H."/>
            <person name="Chen J."/>
            <person name="Chen Y.Q."/>
            <person name="Ai Y."/>
            <person name="Zhai J.W."/>
            <person name="Wu S.S."/>
            <person name="Zhou Z."/>
            <person name="Hsiao Y.Y."/>
            <person name="Wu W.L."/>
            <person name="Chen Y.Y."/>
            <person name="Lin Y.F."/>
            <person name="Hsu J.L."/>
            <person name="Li C.Y."/>
            <person name="Wang Z.W."/>
            <person name="Zhao X."/>
            <person name="Zhong W.Y."/>
            <person name="Ma X.K."/>
            <person name="Ma L."/>
            <person name="Huang J."/>
            <person name="Chen G.Z."/>
            <person name="Huang M.Z."/>
            <person name="Huang L."/>
            <person name="Peng D.H."/>
            <person name="Luo Y.B."/>
            <person name="Zou S.Q."/>
            <person name="Chen S.P."/>
            <person name="Lan S."/>
            <person name="Tsai W.C."/>
            <person name="Van de Peer Y."/>
            <person name="Liu Z.J."/>
        </authorList>
    </citation>
    <scope>NUCLEOTIDE SEQUENCE [LARGE SCALE GENOMIC DNA]</scope>
    <source>
        <strain evidence="1">Lor287</strain>
    </source>
</reference>
<keyword evidence="2" id="KW-1185">Reference proteome</keyword>
<gene>
    <name evidence="1" type="ORF">KSP39_PZI008813</name>
</gene>
<dbReference type="Gene3D" id="3.40.50.300">
    <property type="entry name" value="P-loop containing nucleotide triphosphate hydrolases"/>
    <property type="match status" value="1"/>
</dbReference>